<dbReference type="AlphaFoldDB" id="A0A2V3UDR5"/>
<keyword evidence="2" id="KW-1185">Reference proteome</keyword>
<sequence length="61" mass="6973">MATPKKPEDDKPYEDDAFYAVTIVKPADRQGIQWRPDQQYPSVKGLLLNQITDLIGEARKL</sequence>
<accession>A0A2V3UDR5</accession>
<reference evidence="1 2" key="1">
    <citation type="submission" date="2018-05" db="EMBL/GenBank/DDBJ databases">
        <title>Genomic Encyclopedia of Type Strains, Phase IV (KMG-IV): sequencing the most valuable type-strain genomes for metagenomic binning, comparative biology and taxonomic classification.</title>
        <authorList>
            <person name="Goeker M."/>
        </authorList>
    </citation>
    <scope>NUCLEOTIDE SEQUENCE [LARGE SCALE GENOMIC DNA]</scope>
    <source>
        <strain evidence="1 2">DSM 6462</strain>
    </source>
</reference>
<organism evidence="1 2">
    <name type="scientific">Chelatococcus asaccharovorans</name>
    <dbReference type="NCBI Taxonomy" id="28210"/>
    <lineage>
        <taxon>Bacteria</taxon>
        <taxon>Pseudomonadati</taxon>
        <taxon>Pseudomonadota</taxon>
        <taxon>Alphaproteobacteria</taxon>
        <taxon>Hyphomicrobiales</taxon>
        <taxon>Chelatococcaceae</taxon>
        <taxon>Chelatococcus</taxon>
    </lineage>
</organism>
<dbReference type="Proteomes" id="UP000248021">
    <property type="component" value="Unassembled WGS sequence"/>
</dbReference>
<dbReference type="RefSeq" id="WP_110373963.1">
    <property type="nucleotide sequence ID" value="NZ_JAHBRY010000001.1"/>
</dbReference>
<dbReference type="EMBL" id="QJJK01000003">
    <property type="protein sequence ID" value="PXW61656.1"/>
    <property type="molecule type" value="Genomic_DNA"/>
</dbReference>
<evidence type="ECO:0000313" key="1">
    <source>
        <dbReference type="EMBL" id="PXW61656.1"/>
    </source>
</evidence>
<proteinExistence type="predicted"/>
<protein>
    <submittedName>
        <fullName evidence="1">Uncharacterized protein</fullName>
    </submittedName>
</protein>
<gene>
    <name evidence="1" type="ORF">C7450_103173</name>
</gene>
<evidence type="ECO:0000313" key="2">
    <source>
        <dbReference type="Proteomes" id="UP000248021"/>
    </source>
</evidence>
<comment type="caution">
    <text evidence="1">The sequence shown here is derived from an EMBL/GenBank/DDBJ whole genome shotgun (WGS) entry which is preliminary data.</text>
</comment>
<name>A0A2V3UDR5_9HYPH</name>